<comment type="similarity">
    <text evidence="2">Belongs to the binding-protein-dependent transport system permease family. CysTW subfamily.</text>
</comment>
<dbReference type="InterPro" id="IPR003439">
    <property type="entry name" value="ABC_transporter-like_ATP-bd"/>
</dbReference>
<dbReference type="CDD" id="cd06261">
    <property type="entry name" value="TM_PBP2"/>
    <property type="match status" value="2"/>
</dbReference>
<dbReference type="PROSITE" id="PS50893">
    <property type="entry name" value="ABC_TRANSPORTER_2"/>
    <property type="match status" value="1"/>
</dbReference>
<keyword evidence="7" id="KW-0547">Nucleotide-binding</keyword>
<gene>
    <name evidence="14" type="ORF">O1V66_04795</name>
</gene>
<evidence type="ECO:0000256" key="7">
    <source>
        <dbReference type="ARBA" id="ARBA00022741"/>
    </source>
</evidence>
<dbReference type="GO" id="GO:0005524">
    <property type="term" value="F:ATP binding"/>
    <property type="evidence" value="ECO:0007669"/>
    <property type="project" value="UniProtKB-KW"/>
</dbReference>
<keyword evidence="3 11" id="KW-0813">Transport</keyword>
<dbReference type="PROSITE" id="PS50928">
    <property type="entry name" value="ABC_TM1"/>
    <property type="match status" value="2"/>
</dbReference>
<dbReference type="Proteomes" id="UP001164712">
    <property type="component" value="Chromosome"/>
</dbReference>
<feature type="transmembrane region" description="Helical" evidence="11">
    <location>
        <begin position="155"/>
        <end position="180"/>
    </location>
</feature>
<feature type="domain" description="ABC transmembrane type-1" evidence="13">
    <location>
        <begin position="75"/>
        <end position="281"/>
    </location>
</feature>
<evidence type="ECO:0000256" key="6">
    <source>
        <dbReference type="ARBA" id="ARBA00022692"/>
    </source>
</evidence>
<keyword evidence="4" id="KW-1003">Cell membrane</keyword>
<keyword evidence="8 14" id="KW-0067">ATP-binding</keyword>
<evidence type="ECO:0000256" key="8">
    <source>
        <dbReference type="ARBA" id="ARBA00022840"/>
    </source>
</evidence>
<evidence type="ECO:0000313" key="15">
    <source>
        <dbReference type="Proteomes" id="UP001164712"/>
    </source>
</evidence>
<feature type="domain" description="ABC transmembrane type-1" evidence="13">
    <location>
        <begin position="367"/>
        <end position="554"/>
    </location>
</feature>
<evidence type="ECO:0000256" key="9">
    <source>
        <dbReference type="ARBA" id="ARBA00022989"/>
    </source>
</evidence>
<dbReference type="Pfam" id="PF00528">
    <property type="entry name" value="BPD_transp_1"/>
    <property type="match status" value="2"/>
</dbReference>
<dbReference type="EMBL" id="CP114058">
    <property type="protein sequence ID" value="WAT02008.1"/>
    <property type="molecule type" value="Genomic_DNA"/>
</dbReference>
<evidence type="ECO:0000256" key="1">
    <source>
        <dbReference type="ARBA" id="ARBA00004429"/>
    </source>
</evidence>
<evidence type="ECO:0000256" key="5">
    <source>
        <dbReference type="ARBA" id="ARBA00022519"/>
    </source>
</evidence>
<feature type="transmembrane region" description="Helical" evidence="11">
    <location>
        <begin position="373"/>
        <end position="393"/>
    </location>
</feature>
<evidence type="ECO:0000259" key="12">
    <source>
        <dbReference type="PROSITE" id="PS50893"/>
    </source>
</evidence>
<dbReference type="PANTHER" id="PTHR42929">
    <property type="entry name" value="INNER MEMBRANE ABC TRANSPORTER PERMEASE PROTEIN YDCU-RELATED-RELATED"/>
    <property type="match status" value="1"/>
</dbReference>
<sequence length="893" mass="97729">MTTSSLPGLDAVEREKKVRRFSRLTLLALPLLLFLALFFIWPIIGLLKQGFYSHGVLSVDNYRRLLDVPIYRIVLQNTFVIAAVVTVSCIVMSYPLAYLMASVKPALSKLLFFAVLLPFWSSALVRTSAWIALLQQNGPLNTLLVTTRLIDQPVAFLYNFTGVLIGMTHVLMPFVVLPLYSSFRSMDKSLIQAAQSLGADSIGIFIRVILPLTRPGVVAGAIIVFMNAVGYYITPSLMGGPAQRMIAELISHNISDELNWGIAAALAGVLLVTTLFALWLFNRLFGLDKLMSGPSGKGNQIVTARRTGGGRISALAGVLCAVFLLLPIVIVIPMSFGTGSFPTFPPAEYGIRWYRNFLGDPKWLAALWQSLKIGAMVTLVSMLLGATAALGVYKMRPGRRSWLETLYIIPMSVPAIITAVALYYLCGPLGLINNSVALIIGHTVLATPYVYITLRAALQAFDPSLELAALSLGASWPQMFRRIMLPALLPGLVGGAVFAFITSFDDVVMALFLTTLRNRTLPKLMYEGLSFDFDPTVISASCVLIAATALILLAHSLPGRQGEKMQQQQGKDVTLTGIRKTYGEVIALPEVNLAVKRGEFCTLLGASGSGKTTLLKIIAGFEMPDRGSVHIAGKNVSRMPIAERNIGMVFQNYALFPHLSVFENVAFPLRMRRMAKQDIERKVTEALALVSLEAYRTRMPGELSGGQQQRTALARALVFNPDILLMDEPLGALDKNLRQTIQLQIKQLHQELGLTVVFVTHDQEEAMNLSDTIVIMENGRIVESGAPETLYRRPGSPFVAGFLGECNFIAQENGGMLGIRPEHLLVGHSSQQAAQRHRGEVQVATFCGMHWKLFIASQGQTLIAYAPPDISPFERTPGNIVEWGFQPADAMTF</sequence>
<dbReference type="InterPro" id="IPR013611">
    <property type="entry name" value="Transp-assoc_OB_typ2"/>
</dbReference>
<dbReference type="Pfam" id="PF08402">
    <property type="entry name" value="TOBE_2"/>
    <property type="match status" value="1"/>
</dbReference>
<feature type="domain" description="ABC transporter" evidence="12">
    <location>
        <begin position="573"/>
        <end position="803"/>
    </location>
</feature>
<feature type="transmembrane region" description="Helical" evidence="11">
    <location>
        <begin position="487"/>
        <end position="516"/>
    </location>
</feature>
<dbReference type="RefSeq" id="WP_269128151.1">
    <property type="nucleotide sequence ID" value="NZ_CP114058.1"/>
</dbReference>
<keyword evidence="6 11" id="KW-0812">Transmembrane</keyword>
<evidence type="ECO:0000256" key="11">
    <source>
        <dbReference type="RuleBase" id="RU363032"/>
    </source>
</evidence>
<dbReference type="SUPFAM" id="SSF161098">
    <property type="entry name" value="MetI-like"/>
    <property type="match status" value="2"/>
</dbReference>
<dbReference type="InterPro" id="IPR008995">
    <property type="entry name" value="Mo/tungstate-bd_C_term_dom"/>
</dbReference>
<feature type="transmembrane region" description="Helical" evidence="11">
    <location>
        <begin position="405"/>
        <end position="425"/>
    </location>
</feature>
<reference evidence="14" key="1">
    <citation type="submission" date="2022-12" db="EMBL/GenBank/DDBJ databases">
        <title>Complete genome sequence of an Australian strain of Rouxiella badensis DAR84756 and resolution of the R. badensis DSM100043 and R. chamberiensis DSM28324 genomes.</title>
        <authorList>
            <person name="Paul S."/>
            <person name="Anderson P.J."/>
            <person name="Maynard G."/>
            <person name="Dyall-Smith M."/>
            <person name="Kudinha T."/>
        </authorList>
    </citation>
    <scope>NUCLEOTIDE SEQUENCE</scope>
    <source>
        <strain evidence="14">DSM 28324</strain>
    </source>
</reference>
<feature type="transmembrane region" description="Helical" evidence="11">
    <location>
        <begin position="110"/>
        <end position="135"/>
    </location>
</feature>
<protein>
    <submittedName>
        <fullName evidence="14">ATP-binding cassette domain-containing protein</fullName>
    </submittedName>
</protein>
<accession>A0ABY7HRI9</accession>
<dbReference type="Pfam" id="PF00005">
    <property type="entry name" value="ABC_tran"/>
    <property type="match status" value="1"/>
</dbReference>
<keyword evidence="10 11" id="KW-0472">Membrane</keyword>
<keyword evidence="5" id="KW-0997">Cell inner membrane</keyword>
<evidence type="ECO:0000256" key="2">
    <source>
        <dbReference type="ARBA" id="ARBA00007069"/>
    </source>
</evidence>
<feature type="transmembrane region" description="Helical" evidence="11">
    <location>
        <begin position="314"/>
        <end position="336"/>
    </location>
</feature>
<organism evidence="14 15">
    <name type="scientific">Rouxiella chamberiensis</name>
    <dbReference type="NCBI Taxonomy" id="1513468"/>
    <lineage>
        <taxon>Bacteria</taxon>
        <taxon>Pseudomonadati</taxon>
        <taxon>Pseudomonadota</taxon>
        <taxon>Gammaproteobacteria</taxon>
        <taxon>Enterobacterales</taxon>
        <taxon>Yersiniaceae</taxon>
        <taxon>Rouxiella</taxon>
    </lineage>
</organism>
<name>A0ABY7HRI9_9GAMM</name>
<feature type="transmembrane region" description="Helical" evidence="11">
    <location>
        <begin position="431"/>
        <end position="452"/>
    </location>
</feature>
<dbReference type="PANTHER" id="PTHR42929:SF5">
    <property type="entry name" value="ABC TRANSPORTER PERMEASE PROTEIN"/>
    <property type="match status" value="1"/>
</dbReference>
<evidence type="ECO:0000313" key="14">
    <source>
        <dbReference type="EMBL" id="WAT02008.1"/>
    </source>
</evidence>
<feature type="transmembrane region" description="Helical" evidence="11">
    <location>
        <begin position="24"/>
        <end position="44"/>
    </location>
</feature>
<dbReference type="Gene3D" id="3.40.50.300">
    <property type="entry name" value="P-loop containing nucleotide triphosphate hydrolases"/>
    <property type="match status" value="1"/>
</dbReference>
<feature type="transmembrane region" description="Helical" evidence="11">
    <location>
        <begin position="73"/>
        <end position="98"/>
    </location>
</feature>
<feature type="transmembrane region" description="Helical" evidence="11">
    <location>
        <begin position="258"/>
        <end position="281"/>
    </location>
</feature>
<dbReference type="InterPro" id="IPR000515">
    <property type="entry name" value="MetI-like"/>
</dbReference>
<evidence type="ECO:0000259" key="13">
    <source>
        <dbReference type="PROSITE" id="PS50928"/>
    </source>
</evidence>
<dbReference type="SUPFAM" id="SSF50331">
    <property type="entry name" value="MOP-like"/>
    <property type="match status" value="1"/>
</dbReference>
<dbReference type="InterPro" id="IPR035906">
    <property type="entry name" value="MetI-like_sf"/>
</dbReference>
<dbReference type="Gene3D" id="1.10.3720.10">
    <property type="entry name" value="MetI-like"/>
    <property type="match status" value="2"/>
</dbReference>
<dbReference type="InterPro" id="IPR027417">
    <property type="entry name" value="P-loop_NTPase"/>
</dbReference>
<dbReference type="SUPFAM" id="SSF52540">
    <property type="entry name" value="P-loop containing nucleoside triphosphate hydrolases"/>
    <property type="match status" value="1"/>
</dbReference>
<keyword evidence="15" id="KW-1185">Reference proteome</keyword>
<proteinExistence type="inferred from homology"/>
<evidence type="ECO:0000256" key="4">
    <source>
        <dbReference type="ARBA" id="ARBA00022475"/>
    </source>
</evidence>
<dbReference type="InterPro" id="IPR003593">
    <property type="entry name" value="AAA+_ATPase"/>
</dbReference>
<dbReference type="SMART" id="SM00382">
    <property type="entry name" value="AAA"/>
    <property type="match status" value="1"/>
</dbReference>
<evidence type="ECO:0000256" key="10">
    <source>
        <dbReference type="ARBA" id="ARBA00023136"/>
    </source>
</evidence>
<keyword evidence="9 11" id="KW-1133">Transmembrane helix</keyword>
<evidence type="ECO:0000256" key="3">
    <source>
        <dbReference type="ARBA" id="ARBA00022448"/>
    </source>
</evidence>
<comment type="subcellular location">
    <subcellularLocation>
        <location evidence="1">Cell inner membrane</location>
        <topology evidence="1">Multi-pass membrane protein</topology>
    </subcellularLocation>
    <subcellularLocation>
        <location evidence="11">Cell membrane</location>
        <topology evidence="11">Multi-pass membrane protein</topology>
    </subcellularLocation>
</comment>
<feature type="transmembrane region" description="Helical" evidence="11">
    <location>
        <begin position="217"/>
        <end position="238"/>
    </location>
</feature>
<feature type="transmembrane region" description="Helical" evidence="11">
    <location>
        <begin position="536"/>
        <end position="557"/>
    </location>
</feature>